<feature type="repeat" description="WD" evidence="5">
    <location>
        <begin position="240"/>
        <end position="281"/>
    </location>
</feature>
<keyword evidence="7" id="KW-1185">Reference proteome</keyword>
<dbReference type="SMART" id="SM00320">
    <property type="entry name" value="WD40"/>
    <property type="match status" value="4"/>
</dbReference>
<dbReference type="STRING" id="36166.T1GEW3"/>
<comment type="similarity">
    <text evidence="1">Belongs to the WD repeat G protein beta family.</text>
</comment>
<reference evidence="7" key="1">
    <citation type="submission" date="2013-02" db="EMBL/GenBank/DDBJ databases">
        <authorList>
            <person name="Hughes D."/>
        </authorList>
    </citation>
    <scope>NUCLEOTIDE SEQUENCE</scope>
    <source>
        <strain>Durham</strain>
        <strain evidence="7">NC isolate 2 -- Noor lab</strain>
    </source>
</reference>
<dbReference type="InterPro" id="IPR001632">
    <property type="entry name" value="WD40_G-protein_beta-like"/>
</dbReference>
<name>T1GEW3_MEGSC</name>
<evidence type="ECO:0000256" key="5">
    <source>
        <dbReference type="PROSITE-ProRule" id="PRU00221"/>
    </source>
</evidence>
<sequence length="315" mass="35227">MCSSVARWNCLIHRQLGLYYTDLGLNFVGYSDVCWIYSDIVNANKPKVLWMCFNLVPQFLEILSMKENKYSGYAPVPPQLIFCLESKKAFCWGKTFYIIINISFEKSFQKNCPIMTEVASRKQLKSINFIVSSVSERLEPITIINIKPRRVLKGHQAKVLCSDWSPDKRHIVSSSQDGKLLIWDAFTTNKEHAVTMPTTWVMACAYAPSGNSVACGGLDNKVTVYPITSDEDMATRKRTVGTHTSYMSCCIYPNSDQQILTGSGDSTCALWDVESGQLLQSFHGHTGDVMAIDLAPNETGNTFVSGFLNFTSLKA</sequence>
<evidence type="ECO:0000313" key="6">
    <source>
        <dbReference type="EnsemblMetazoa" id="MESCA001885-PA"/>
    </source>
</evidence>
<dbReference type="Pfam" id="PF25391">
    <property type="entry name" value="WD40_Gbeta"/>
    <property type="match status" value="1"/>
</dbReference>
<dbReference type="HOGENOM" id="CLU_883654_0_0_1"/>
<feature type="repeat" description="WD" evidence="5">
    <location>
        <begin position="152"/>
        <end position="193"/>
    </location>
</feature>
<dbReference type="PROSITE" id="PS00678">
    <property type="entry name" value="WD_REPEATS_1"/>
    <property type="match status" value="1"/>
</dbReference>
<dbReference type="EMBL" id="CAQQ02123346">
    <property type="status" value="NOT_ANNOTATED_CDS"/>
    <property type="molecule type" value="Genomic_DNA"/>
</dbReference>
<dbReference type="InterPro" id="IPR036322">
    <property type="entry name" value="WD40_repeat_dom_sf"/>
</dbReference>
<keyword evidence="2 5" id="KW-0853">WD repeat</keyword>
<dbReference type="PROSITE" id="PS50082">
    <property type="entry name" value="WD_REPEATS_2"/>
    <property type="match status" value="2"/>
</dbReference>
<dbReference type="EMBL" id="CAQQ02123345">
    <property type="status" value="NOT_ANNOTATED_CDS"/>
    <property type="molecule type" value="Genomic_DNA"/>
</dbReference>
<evidence type="ECO:0000256" key="4">
    <source>
        <dbReference type="ARBA" id="ARBA00023224"/>
    </source>
</evidence>
<dbReference type="Proteomes" id="UP000015102">
    <property type="component" value="Unassembled WGS sequence"/>
</dbReference>
<evidence type="ECO:0000256" key="2">
    <source>
        <dbReference type="ARBA" id="ARBA00022574"/>
    </source>
</evidence>
<dbReference type="Gene3D" id="2.130.10.10">
    <property type="entry name" value="YVTN repeat-like/Quinoprotein amine dehydrogenase"/>
    <property type="match status" value="1"/>
</dbReference>
<dbReference type="EMBL" id="CAQQ02123344">
    <property type="status" value="NOT_ANNOTATED_CDS"/>
    <property type="molecule type" value="Genomic_DNA"/>
</dbReference>
<dbReference type="PROSITE" id="PS50294">
    <property type="entry name" value="WD_REPEATS_REGION"/>
    <property type="match status" value="1"/>
</dbReference>
<evidence type="ECO:0000256" key="1">
    <source>
        <dbReference type="ARBA" id="ARBA00009768"/>
    </source>
</evidence>
<dbReference type="InterPro" id="IPR019775">
    <property type="entry name" value="WD40_repeat_CS"/>
</dbReference>
<dbReference type="InterPro" id="IPR016346">
    <property type="entry name" value="G-protein_beta_1-5"/>
</dbReference>
<dbReference type="InterPro" id="IPR001680">
    <property type="entry name" value="WD40_rpt"/>
</dbReference>
<keyword evidence="3" id="KW-0677">Repeat</keyword>
<dbReference type="PRINTS" id="PR00319">
    <property type="entry name" value="GPROTEINB"/>
</dbReference>
<dbReference type="PANTHER" id="PTHR19850">
    <property type="entry name" value="GUANINE NUCLEOTIDE-BINDING PROTEIN BETA G PROTEIN BETA"/>
    <property type="match status" value="1"/>
</dbReference>
<dbReference type="EnsemblMetazoa" id="MESCA001885-RA">
    <property type="protein sequence ID" value="MESCA001885-PA"/>
    <property type="gene ID" value="MESCA001885"/>
</dbReference>
<evidence type="ECO:0000313" key="7">
    <source>
        <dbReference type="Proteomes" id="UP000015102"/>
    </source>
</evidence>
<dbReference type="AlphaFoldDB" id="T1GEW3"/>
<dbReference type="GO" id="GO:0007165">
    <property type="term" value="P:signal transduction"/>
    <property type="evidence" value="ECO:0007669"/>
    <property type="project" value="UniProtKB-KW"/>
</dbReference>
<protein>
    <submittedName>
        <fullName evidence="6">Uncharacterized protein</fullName>
    </submittedName>
</protein>
<dbReference type="SUPFAM" id="SSF50978">
    <property type="entry name" value="WD40 repeat-like"/>
    <property type="match status" value="1"/>
</dbReference>
<proteinExistence type="inferred from homology"/>
<accession>T1GEW3</accession>
<evidence type="ECO:0000256" key="3">
    <source>
        <dbReference type="ARBA" id="ARBA00022737"/>
    </source>
</evidence>
<dbReference type="InterPro" id="IPR015943">
    <property type="entry name" value="WD40/YVTN_repeat-like_dom_sf"/>
</dbReference>
<organism evidence="6 7">
    <name type="scientific">Megaselia scalaris</name>
    <name type="common">Humpbacked fly</name>
    <name type="synonym">Phora scalaris</name>
    <dbReference type="NCBI Taxonomy" id="36166"/>
    <lineage>
        <taxon>Eukaryota</taxon>
        <taxon>Metazoa</taxon>
        <taxon>Ecdysozoa</taxon>
        <taxon>Arthropoda</taxon>
        <taxon>Hexapoda</taxon>
        <taxon>Insecta</taxon>
        <taxon>Pterygota</taxon>
        <taxon>Neoptera</taxon>
        <taxon>Endopterygota</taxon>
        <taxon>Diptera</taxon>
        <taxon>Brachycera</taxon>
        <taxon>Muscomorpha</taxon>
        <taxon>Platypezoidea</taxon>
        <taxon>Phoridae</taxon>
        <taxon>Megaseliini</taxon>
        <taxon>Megaselia</taxon>
    </lineage>
</organism>
<reference evidence="6" key="2">
    <citation type="submission" date="2015-06" db="UniProtKB">
        <authorList>
            <consortium name="EnsemblMetazoa"/>
        </authorList>
    </citation>
    <scope>IDENTIFICATION</scope>
</reference>
<keyword evidence="4" id="KW-0807">Transducer</keyword>